<evidence type="ECO:0008006" key="3">
    <source>
        <dbReference type="Google" id="ProtNLM"/>
    </source>
</evidence>
<name>A0ABM6Q9T9_9PROT</name>
<dbReference type="EMBL" id="CP024199">
    <property type="protein sequence ID" value="AUG53312.1"/>
    <property type="molecule type" value="Genomic_DNA"/>
</dbReference>
<organism evidence="1 2">
    <name type="scientific">Thalassospira marina</name>
    <dbReference type="NCBI Taxonomy" id="2048283"/>
    <lineage>
        <taxon>Bacteria</taxon>
        <taxon>Pseudomonadati</taxon>
        <taxon>Pseudomonadota</taxon>
        <taxon>Alphaproteobacteria</taxon>
        <taxon>Rhodospirillales</taxon>
        <taxon>Thalassospiraceae</taxon>
        <taxon>Thalassospira</taxon>
    </lineage>
</organism>
<proteinExistence type="predicted"/>
<gene>
    <name evidence="1" type="ORF">CSC3H3_11755</name>
</gene>
<protein>
    <recommendedName>
        <fullName evidence="3">DUF1127 domain-containing protein</fullName>
    </recommendedName>
</protein>
<reference evidence="1 2" key="1">
    <citation type="submission" date="2017-10" db="EMBL/GenBank/DDBJ databases">
        <title>Biodiversity and function of Thalassospira species in the particle-attached aromatic-hydrocarbon-degrading consortia from the surface seawater of the China South Sea.</title>
        <authorList>
            <person name="Dong C."/>
            <person name="Liu R."/>
            <person name="Shao Z."/>
        </authorList>
    </citation>
    <scope>NUCLEOTIDE SEQUENCE [LARGE SCALE GENOMIC DNA]</scope>
    <source>
        <strain evidence="1 2">CSC3H3</strain>
    </source>
</reference>
<evidence type="ECO:0000313" key="2">
    <source>
        <dbReference type="Proteomes" id="UP000233458"/>
    </source>
</evidence>
<sequence>MSPGVFWTKNQPSTHDNPHFPICGMEFRKMPCHIPISHTADSCPTKKPVTYVRPKIALTVKYVIHVVFRRTRTFITGGLNHFLDRVNGFFDVLAQRLTARRQKRLDVRVMNNRQLADIGLSRYDVEDDYAKSSHWNFHLKN</sequence>
<dbReference type="Proteomes" id="UP000233458">
    <property type="component" value="Chromosome"/>
</dbReference>
<evidence type="ECO:0000313" key="1">
    <source>
        <dbReference type="EMBL" id="AUG53312.1"/>
    </source>
</evidence>
<accession>A0ABM6Q9T9</accession>
<keyword evidence="2" id="KW-1185">Reference proteome</keyword>